<name>A0ABS1SBK0_9MICO</name>
<evidence type="ECO:0000256" key="1">
    <source>
        <dbReference type="ARBA" id="ARBA00004496"/>
    </source>
</evidence>
<keyword evidence="4 7" id="KW-0436">Ligase</keyword>
<evidence type="ECO:0000256" key="4">
    <source>
        <dbReference type="ARBA" id="ARBA00022598"/>
    </source>
</evidence>
<evidence type="ECO:0000256" key="6">
    <source>
        <dbReference type="ARBA" id="ARBA00022840"/>
    </source>
</evidence>
<keyword evidence="6 7" id="KW-0067">ATP-binding</keyword>
<feature type="binding site" evidence="7">
    <location>
        <begin position="158"/>
        <end position="164"/>
    </location>
    <ligand>
        <name>ATP</name>
        <dbReference type="ChEBI" id="CHEBI:30616"/>
    </ligand>
</feature>
<keyword evidence="3 7" id="KW-0963">Cytoplasm</keyword>
<accession>A0ABS1SBK0</accession>
<dbReference type="SUPFAM" id="SSF53244">
    <property type="entry name" value="MurD-like peptide ligases, peptide-binding domain"/>
    <property type="match status" value="1"/>
</dbReference>
<comment type="catalytic activity">
    <reaction evidence="7 8">
        <text>UDP-N-acetyl-alpha-D-muramoyl-L-alanine + D-glutamate + ATP = UDP-N-acetyl-alpha-D-muramoyl-L-alanyl-D-glutamate + ADP + phosphate + H(+)</text>
        <dbReference type="Rhea" id="RHEA:16429"/>
        <dbReference type="ChEBI" id="CHEBI:15378"/>
        <dbReference type="ChEBI" id="CHEBI:29986"/>
        <dbReference type="ChEBI" id="CHEBI:30616"/>
        <dbReference type="ChEBI" id="CHEBI:43474"/>
        <dbReference type="ChEBI" id="CHEBI:83898"/>
        <dbReference type="ChEBI" id="CHEBI:83900"/>
        <dbReference type="ChEBI" id="CHEBI:456216"/>
        <dbReference type="EC" id="6.3.2.9"/>
    </reaction>
</comment>
<proteinExistence type="inferred from homology"/>
<dbReference type="SUPFAM" id="SSF51984">
    <property type="entry name" value="MurCD N-terminal domain"/>
    <property type="match status" value="1"/>
</dbReference>
<organism evidence="12 13">
    <name type="scientific">Leucobacter chromiireducens subsp. solipictus</name>
    <dbReference type="NCBI Taxonomy" id="398235"/>
    <lineage>
        <taxon>Bacteria</taxon>
        <taxon>Bacillati</taxon>
        <taxon>Actinomycetota</taxon>
        <taxon>Actinomycetes</taxon>
        <taxon>Micrococcales</taxon>
        <taxon>Microbacteriaceae</taxon>
        <taxon>Leucobacter</taxon>
    </lineage>
</organism>
<evidence type="ECO:0000313" key="13">
    <source>
        <dbReference type="Proteomes" id="UP001645859"/>
    </source>
</evidence>
<keyword evidence="7 8" id="KW-0131">Cell cycle</keyword>
<feature type="compositionally biased region" description="Basic residues" evidence="9">
    <location>
        <begin position="12"/>
        <end position="25"/>
    </location>
</feature>
<evidence type="ECO:0000259" key="11">
    <source>
        <dbReference type="Pfam" id="PF08245"/>
    </source>
</evidence>
<comment type="pathway">
    <text evidence="2 7 8">Cell wall biogenesis; peptidoglycan biosynthesis.</text>
</comment>
<dbReference type="PANTHER" id="PTHR43692">
    <property type="entry name" value="UDP-N-ACETYLMURAMOYLALANINE--D-GLUTAMATE LIGASE"/>
    <property type="match status" value="1"/>
</dbReference>
<dbReference type="NCBIfam" id="TIGR01087">
    <property type="entry name" value="murD"/>
    <property type="match status" value="1"/>
</dbReference>
<sequence>MTTTGRDTPSSRSRRSRRSTPRRRSERPCSRGVTRPTSSPRSWRALFVRFSELAGKRLAIWGAGREGARAYTELAGEAGSIEIVVTGDGAAPVDAPGPVVAGDRAFAALRDADVVVKSPGIPHTSPEYAALRDAGVPITSLMDLWLTEHGDRVIAVTGTKGKSTTSTLVTHFLGALDVTATLAGNVGIPVSRELAPGLEVAVAEVSSYQAAELTASPRTAVLTSLYPEHLPWHGGYEAYVGDKLNLIAHGAETVVLPALTGELAERARARAAATTRLVTPAELGITVTDDALHWGEAGTVTSAETTLRGAHNLMNAALALTAVCVHRSVAPADRPRLLAALRAFAPLAHRLEVIPTTDGRVWVDDSLATAPEAVVAALETYADSRVVLVAGGADRGLDFGPLLAHLRAAGAERGTRVVTVGPAGARLRAELGPDFAAEAPGTHFADALARARELTGPGDVILLSPGAPSFDEFADYEARAAAFRAAAEASA</sequence>
<dbReference type="Pfam" id="PF08245">
    <property type="entry name" value="Mur_ligase_M"/>
    <property type="match status" value="1"/>
</dbReference>
<dbReference type="InterPro" id="IPR013221">
    <property type="entry name" value="Mur_ligase_cen"/>
</dbReference>
<evidence type="ECO:0000256" key="3">
    <source>
        <dbReference type="ARBA" id="ARBA00022490"/>
    </source>
</evidence>
<evidence type="ECO:0000313" key="12">
    <source>
        <dbReference type="EMBL" id="MBL3677919.1"/>
    </source>
</evidence>
<keyword evidence="7 8" id="KW-0132">Cell division</keyword>
<keyword evidence="7 8" id="KW-0573">Peptidoglycan synthesis</keyword>
<reference evidence="12 13" key="1">
    <citation type="submission" date="2018-09" db="EMBL/GenBank/DDBJ databases">
        <title>Comparative genomics of Leucobacter spp.</title>
        <authorList>
            <person name="Reis A.C."/>
            <person name="Kolvenbach B.A."/>
            <person name="Corvini P.F.X."/>
            <person name="Nunes O.C."/>
        </authorList>
    </citation>
    <scope>NUCLEOTIDE SEQUENCE [LARGE SCALE GENOMIC DNA]</scope>
    <source>
        <strain evidence="12 13">TAN 31504</strain>
    </source>
</reference>
<dbReference type="Gene3D" id="3.40.1190.10">
    <property type="entry name" value="Mur-like, catalytic domain"/>
    <property type="match status" value="1"/>
</dbReference>
<dbReference type="Gene3D" id="3.90.190.20">
    <property type="entry name" value="Mur ligase, C-terminal domain"/>
    <property type="match status" value="1"/>
</dbReference>
<feature type="domain" description="Mur ligase C-terminal" evidence="10">
    <location>
        <begin position="349"/>
        <end position="465"/>
    </location>
</feature>
<protein>
    <recommendedName>
        <fullName evidence="7 8">UDP-N-acetylmuramoylalanine--D-glutamate ligase</fullName>
        <ecNumber evidence="7 8">6.3.2.9</ecNumber>
    </recommendedName>
    <alternativeName>
        <fullName evidence="7">D-glutamic acid-adding enzyme</fullName>
    </alternativeName>
    <alternativeName>
        <fullName evidence="7">UDP-N-acetylmuramoyl-L-alanyl-D-glutamate synthetase</fullName>
    </alternativeName>
</protein>
<dbReference type="Proteomes" id="UP001645859">
    <property type="component" value="Unassembled WGS sequence"/>
</dbReference>
<dbReference type="Gene3D" id="3.40.50.720">
    <property type="entry name" value="NAD(P)-binding Rossmann-like Domain"/>
    <property type="match status" value="1"/>
</dbReference>
<evidence type="ECO:0000259" key="10">
    <source>
        <dbReference type="Pfam" id="PF02875"/>
    </source>
</evidence>
<dbReference type="Pfam" id="PF02875">
    <property type="entry name" value="Mur_ligase_C"/>
    <property type="match status" value="1"/>
</dbReference>
<keyword evidence="7 8" id="KW-0961">Cell wall biogenesis/degradation</keyword>
<dbReference type="EC" id="6.3.2.9" evidence="7 8"/>
<dbReference type="PANTHER" id="PTHR43692:SF1">
    <property type="entry name" value="UDP-N-ACETYLMURAMOYLALANINE--D-GLUTAMATE LIGASE"/>
    <property type="match status" value="1"/>
</dbReference>
<feature type="region of interest" description="Disordered" evidence="9">
    <location>
        <begin position="1"/>
        <end position="39"/>
    </location>
</feature>
<dbReference type="InterPro" id="IPR036615">
    <property type="entry name" value="Mur_ligase_C_dom_sf"/>
</dbReference>
<evidence type="ECO:0000256" key="2">
    <source>
        <dbReference type="ARBA" id="ARBA00004752"/>
    </source>
</evidence>
<evidence type="ECO:0000256" key="5">
    <source>
        <dbReference type="ARBA" id="ARBA00022741"/>
    </source>
</evidence>
<comment type="subcellular location">
    <subcellularLocation>
        <location evidence="1 7 8">Cytoplasm</location>
    </subcellularLocation>
</comment>
<keyword evidence="7 8" id="KW-0133">Cell shape</keyword>
<evidence type="ECO:0000256" key="8">
    <source>
        <dbReference type="RuleBase" id="RU003664"/>
    </source>
</evidence>
<keyword evidence="13" id="KW-1185">Reference proteome</keyword>
<feature type="compositionally biased region" description="Low complexity" evidence="9">
    <location>
        <begin position="1"/>
        <end position="11"/>
    </location>
</feature>
<evidence type="ECO:0000256" key="9">
    <source>
        <dbReference type="SAM" id="MobiDB-lite"/>
    </source>
</evidence>
<dbReference type="InterPro" id="IPR004101">
    <property type="entry name" value="Mur_ligase_C"/>
</dbReference>
<dbReference type="InterPro" id="IPR036565">
    <property type="entry name" value="Mur-like_cat_sf"/>
</dbReference>
<comment type="caution">
    <text evidence="12">The sequence shown here is derived from an EMBL/GenBank/DDBJ whole genome shotgun (WGS) entry which is preliminary data.</text>
</comment>
<dbReference type="GO" id="GO:0008764">
    <property type="term" value="F:UDP-N-acetylmuramoylalanine-D-glutamate ligase activity"/>
    <property type="evidence" value="ECO:0007669"/>
    <property type="project" value="UniProtKB-EC"/>
</dbReference>
<evidence type="ECO:0000256" key="7">
    <source>
        <dbReference type="HAMAP-Rule" id="MF_00639"/>
    </source>
</evidence>
<comment type="function">
    <text evidence="7 8">Cell wall formation. Catalyzes the addition of glutamate to the nucleotide precursor UDP-N-acetylmuramoyl-L-alanine (UMA).</text>
</comment>
<dbReference type="HAMAP" id="MF_00639">
    <property type="entry name" value="MurD"/>
    <property type="match status" value="1"/>
</dbReference>
<gene>
    <name evidence="7 12" type="primary">murD</name>
    <name evidence="12" type="ORF">D3230_01175</name>
</gene>
<keyword evidence="5 7" id="KW-0547">Nucleotide-binding</keyword>
<feature type="domain" description="Mur ligase central" evidence="11">
    <location>
        <begin position="156"/>
        <end position="322"/>
    </location>
</feature>
<dbReference type="SUPFAM" id="SSF53623">
    <property type="entry name" value="MurD-like peptide ligases, catalytic domain"/>
    <property type="match status" value="1"/>
</dbReference>
<dbReference type="EMBL" id="QYAC01000001">
    <property type="protein sequence ID" value="MBL3677919.1"/>
    <property type="molecule type" value="Genomic_DNA"/>
</dbReference>
<comment type="similarity">
    <text evidence="7">Belongs to the MurCDEF family.</text>
</comment>
<dbReference type="InterPro" id="IPR005762">
    <property type="entry name" value="MurD"/>
</dbReference>